<evidence type="ECO:0000313" key="30">
    <source>
        <dbReference type="Proteomes" id="UP000719412"/>
    </source>
</evidence>
<reference evidence="29" key="1">
    <citation type="journal article" date="2020" name="J Insects Food Feed">
        <title>The yellow mealworm (Tenebrio molitor) genome: a resource for the emerging insects as food and feed industry.</title>
        <authorList>
            <person name="Eriksson T."/>
            <person name="Andere A."/>
            <person name="Kelstrup H."/>
            <person name="Emery V."/>
            <person name="Picard C."/>
        </authorList>
    </citation>
    <scope>NUCLEOTIDE SEQUENCE</scope>
    <source>
        <strain evidence="29">Stoneville</strain>
        <tissue evidence="29">Whole head</tissue>
    </source>
</reference>
<dbReference type="FunFam" id="3.30.230.70:FF:000001">
    <property type="entry name" value="Polyribonucleotide nucleotidyltransferase"/>
    <property type="match status" value="1"/>
</dbReference>
<dbReference type="GO" id="GO:0007154">
    <property type="term" value="P:cell communication"/>
    <property type="evidence" value="ECO:0007669"/>
    <property type="project" value="InterPro"/>
</dbReference>
<comment type="catalytic activity">
    <reaction evidence="24">
        <text>Ca(2+)(in) + 3 Na(+)(out) = Ca(2+)(out) + 3 Na(+)(in)</text>
        <dbReference type="Rhea" id="RHEA:69955"/>
        <dbReference type="ChEBI" id="CHEBI:29101"/>
        <dbReference type="ChEBI" id="CHEBI:29108"/>
    </reaction>
</comment>
<dbReference type="GO" id="GO:0000175">
    <property type="term" value="F:3'-5'-RNA exonuclease activity"/>
    <property type="evidence" value="ECO:0007669"/>
    <property type="project" value="TreeGrafter"/>
</dbReference>
<dbReference type="Pfam" id="PF00013">
    <property type="entry name" value="KH_1"/>
    <property type="match status" value="1"/>
</dbReference>
<dbReference type="InterPro" id="IPR032452">
    <property type="entry name" value="Na_Ca_Ex_C-exten"/>
</dbReference>
<dbReference type="InterPro" id="IPR004837">
    <property type="entry name" value="NaCa_Exmemb"/>
</dbReference>
<evidence type="ECO:0000256" key="19">
    <source>
        <dbReference type="ARBA" id="ARBA00023053"/>
    </source>
</evidence>
<dbReference type="EC" id="2.7.7.8" evidence="4"/>
<feature type="compositionally biased region" description="Polar residues" evidence="26">
    <location>
        <begin position="899"/>
        <end position="920"/>
    </location>
</feature>
<dbReference type="InterPro" id="IPR015847">
    <property type="entry name" value="ExoRNase_PH_dom2"/>
</dbReference>
<dbReference type="InterPro" id="IPR004088">
    <property type="entry name" value="KH_dom_type_1"/>
</dbReference>
<evidence type="ECO:0000313" key="29">
    <source>
        <dbReference type="EMBL" id="KAH0816214.1"/>
    </source>
</evidence>
<keyword evidence="30" id="KW-1185">Reference proteome</keyword>
<feature type="region of interest" description="Disordered" evidence="26">
    <location>
        <begin position="1846"/>
        <end position="1872"/>
    </location>
</feature>
<dbReference type="InterPro" id="IPR015848">
    <property type="entry name" value="PNPase_PH_RNA-bd_bac/org-type"/>
</dbReference>
<evidence type="ECO:0000256" key="12">
    <source>
        <dbReference type="ARBA" id="ARBA00022723"/>
    </source>
</evidence>
<dbReference type="SUPFAM" id="SSF55666">
    <property type="entry name" value="Ribonuclease PH domain 2-like"/>
    <property type="match status" value="2"/>
</dbReference>
<proteinExistence type="inferred from homology"/>
<dbReference type="InterPro" id="IPR004836">
    <property type="entry name" value="Na_Ca_Ex"/>
</dbReference>
<dbReference type="GO" id="GO:0005739">
    <property type="term" value="C:mitochondrion"/>
    <property type="evidence" value="ECO:0007669"/>
    <property type="project" value="TreeGrafter"/>
</dbReference>
<evidence type="ECO:0000256" key="22">
    <source>
        <dbReference type="ARBA" id="ARBA00023201"/>
    </source>
</evidence>
<dbReference type="InterPro" id="IPR038081">
    <property type="entry name" value="CalX-like_sf"/>
</dbReference>
<dbReference type="Gene3D" id="3.30.230.70">
    <property type="entry name" value="GHMP Kinase, N-terminal domain"/>
    <property type="match status" value="3"/>
</dbReference>
<feature type="transmembrane region" description="Helical" evidence="27">
    <location>
        <begin position="1354"/>
        <end position="1372"/>
    </location>
</feature>
<feature type="region of interest" description="Disordered" evidence="26">
    <location>
        <begin position="994"/>
        <end position="1016"/>
    </location>
</feature>
<evidence type="ECO:0000256" key="2">
    <source>
        <dbReference type="ARBA" id="ARBA00007404"/>
    </source>
</evidence>
<dbReference type="PANTHER" id="PTHR11252">
    <property type="entry name" value="POLYRIBONUCLEOTIDE NUCLEOTIDYLTRANSFERASE"/>
    <property type="match status" value="1"/>
</dbReference>
<evidence type="ECO:0000256" key="1">
    <source>
        <dbReference type="ARBA" id="ARBA00004651"/>
    </source>
</evidence>
<dbReference type="InterPro" id="IPR036612">
    <property type="entry name" value="KH_dom_type_1_sf"/>
</dbReference>
<keyword evidence="8" id="KW-0813">Transport</keyword>
<dbReference type="InterPro" id="IPR001247">
    <property type="entry name" value="ExoRNase_PH_dom1"/>
</dbReference>
<dbReference type="InterPro" id="IPR044880">
    <property type="entry name" value="NCX_ion-bd_dom_sf"/>
</dbReference>
<evidence type="ECO:0000256" key="8">
    <source>
        <dbReference type="ARBA" id="ARBA00022568"/>
    </source>
</evidence>
<evidence type="ECO:0000256" key="7">
    <source>
        <dbReference type="ARBA" id="ARBA00022490"/>
    </source>
</evidence>
<feature type="transmembrane region" description="Helical" evidence="27">
    <location>
        <begin position="1446"/>
        <end position="1466"/>
    </location>
</feature>
<evidence type="ECO:0000256" key="25">
    <source>
        <dbReference type="PROSITE-ProRule" id="PRU00117"/>
    </source>
</evidence>
<dbReference type="GO" id="GO:0005829">
    <property type="term" value="C:cytosol"/>
    <property type="evidence" value="ECO:0007669"/>
    <property type="project" value="TreeGrafter"/>
</dbReference>
<evidence type="ECO:0000256" key="27">
    <source>
        <dbReference type="SAM" id="Phobius"/>
    </source>
</evidence>
<dbReference type="SUPFAM" id="SSF54211">
    <property type="entry name" value="Ribosomal protein S5 domain 2-like"/>
    <property type="match status" value="2"/>
</dbReference>
<evidence type="ECO:0000256" key="15">
    <source>
        <dbReference type="ARBA" id="ARBA00022837"/>
    </source>
</evidence>
<dbReference type="SUPFAM" id="SSF54791">
    <property type="entry name" value="Eukaryotic type KH-domain (KH-domain type I)"/>
    <property type="match status" value="1"/>
</dbReference>
<dbReference type="Proteomes" id="UP000719412">
    <property type="component" value="Unassembled WGS sequence"/>
</dbReference>
<sequence>MFLIRHKTPIKRTVKLKQHLKSTTRCYSDKLSAPEVDINFTSGRVLKISTGQYARLADGCAVATIGDTSVMVTAVCKTKPSPSNFLPLVVDYRQKSAAAGRIPTNFFRRELGPTEKEILTSRLIDRSLRPLFPDRFNYDTQIVCNMLAVDSVNNPDVASINAASAALSLSDIPWNGPVGAVRIGFVDNEVVINPTRKELQSSSLNLVLSATKRNLVVMLEGNASSILQQDLLKAIKIGTKETQHVISGIEKLQKSFGKTKREFEPPVEASEEVNEAVRSLSEMRIRKIFTDYSHDKLSRDNALTGVRTDVTEKIRSSFPDLDPNVLGETYNKFVKQVFRDLIFEEEKRCDGREFDQLRNIECKVNLYGPLHGSAMFQRGQTQVFCTVTLDSHDSAMKLDPMAMLIRSNRHGNCDCIVPPSFSSKFFKKTIEETPITHSAIHATADGGHPSLLLVQRGKNKYRSSKERFCSGVKEKNFFLHYEFPPFATKETGRIGPIGRREIGHGALAEKGLMSSIPDDFPFTIRLTSEVLESNGSSSMASVCGGTLALMDAGVPVVAPAAGVAIGLVTRYDDEKNNVADYRLLTDILGIEDYMGDMDFKLAGTKKGITALQADVKIPGLPLKIVMEAIQKATDAKHKILQIMHDCIGNPRTAKKDNWPVCDKLQVEPHKRARLIGVGGVNLKKLFAETGVQVTPSNDNTFEIFAPNQNAMDEAQEFINKVLTAERAPELEFGNIYAANIVEIRDIGVMVTLYPGMPPALLHNSQLDQRKVAHPSALDLQVGQEIQVKYFGRDPVSGLMRLSRKIQSVYWIPGTRASLCAVLASIDHLSHILLSTAPPFSWLGAVHCSDAGGVITTKRGGISRMIMTPTELKMQPTIHLQSKSGPGRGQNPARCKSLPLHTSTNDNRLLHPQNRQISPSPLQEVVGSTDDALKQSFLHKQEHHRTILLPPLSHLFCKSYIFCWRHQDIPKKPPGHHHQKFPKKKILKQRHPPTALLSAGAPDLHPASQPPKRSNNSITEESSFLLFPIYSSTPASSVAGTTRTRTIPRRDQENTTKKQKRSPKTSHQDIRERSLGQGSSCAETRTTPTRVRRRLRTNTFFKNLECIPKISKLAQKHPPTALLSTDNTDLPPTPKNHALKHIPSQTTALLNNPPFFSFPPIPQVPKSSIFCCRHRTSPKKVPSISSPRSPPLVYASLRSSVATRCATYCLQTHPIGDLPLKNENTRDVIGRQPWISVYSTRGVELMSRLVGDNVGKHLRVGVSALASLPVRTRCVPLRRRSAWTAAPSPRLDTGERGLARPLRGGLARVRSSSVQPRRSRRRMTSNNTIQCSPGLLLPCWEPLEDVAITDKVGRGLVYFLVMVYLFIGVSIVSDRFMAAIEVITSQEREVTIKKPGGERQIVVVRMWNETVANLTLMALGSSAPEILLSVIEIYAKNFEAGELGPGTIVGSAAYNLFVIIAICVAVVPDGEVRKIKHLSVFFVTATWSVFAYVWLYMILSFFSPGTVEIWEALLTFLFFPLTVMTAYAADRKMYKYVKKDYRMNRRGVIVQAEGDNLEMGSAELLGLDDVHDDIKQEYISTLKELRQQHPHADLGALERMAHEMLLNRGPKSRAFYRIQATRKLMGSGDLLRRISERAQSDLSEIKAELQRESGAAEFNPSGSRVFFEPSKYTVLESCGRFEVRVARTGDLDAALSVEYCTEDGTAQAGSDYVPIRGNLHFGPGEKEKRLVLEVIDDDVFEPDEHFYVKLNATKPAGVLGSPTLATVIILDDDHGGLFKFEEQNHELVESVGVYELKVVRCSGARGRVIVPYWTEDGTAKAAKEYETNEGQLVFENNESELPLQIKNKNNSPLIDPEAPEGTPSVQTLPSCRD</sequence>
<protein>
    <recommendedName>
        <fullName evidence="4">polyribonucleotide nucleotidyltransferase</fullName>
        <ecNumber evidence="4">2.7.7.8</ecNumber>
    </recommendedName>
    <alternativeName>
        <fullName evidence="23">Polynucleotide phosphorylase 1</fullName>
    </alternativeName>
</protein>
<keyword evidence="8" id="KW-0406">Ion transport</keyword>
<dbReference type="Pfam" id="PF01699">
    <property type="entry name" value="Na_Ca_ex"/>
    <property type="match status" value="1"/>
</dbReference>
<keyword evidence="11" id="KW-0548">Nucleotidyltransferase</keyword>
<keyword evidence="7" id="KW-0963">Cytoplasm</keyword>
<name>A0A8J6HKA8_TENMO</name>
<evidence type="ECO:0000256" key="11">
    <source>
        <dbReference type="ARBA" id="ARBA00022695"/>
    </source>
</evidence>
<dbReference type="InterPro" id="IPR003644">
    <property type="entry name" value="Calx_beta"/>
</dbReference>
<dbReference type="GO" id="GO:0005886">
    <property type="term" value="C:plasma membrane"/>
    <property type="evidence" value="ECO:0007669"/>
    <property type="project" value="UniProtKB-SubCell"/>
</dbReference>
<dbReference type="GO" id="GO:0003723">
    <property type="term" value="F:RNA binding"/>
    <property type="evidence" value="ECO:0007669"/>
    <property type="project" value="UniProtKB-UniRule"/>
</dbReference>
<dbReference type="Pfam" id="PF01138">
    <property type="entry name" value="RNase_PH"/>
    <property type="match status" value="3"/>
</dbReference>
<evidence type="ECO:0000256" key="14">
    <source>
        <dbReference type="ARBA" id="ARBA00022737"/>
    </source>
</evidence>
<dbReference type="InterPro" id="IPR036345">
    <property type="entry name" value="ExoRNase_PH_dom2_sf"/>
</dbReference>
<keyword evidence="9" id="KW-0808">Transferase</keyword>
<comment type="subcellular location">
    <subcellularLocation>
        <location evidence="1">Cell membrane</location>
        <topology evidence="1">Multi-pass membrane protein</topology>
    </subcellularLocation>
</comment>
<gene>
    <name evidence="29" type="ORF">GEV33_006572</name>
</gene>
<feature type="transmembrane region" description="Helical" evidence="27">
    <location>
        <begin position="1413"/>
        <end position="1434"/>
    </location>
</feature>
<evidence type="ECO:0000256" key="9">
    <source>
        <dbReference type="ARBA" id="ARBA00022679"/>
    </source>
</evidence>
<evidence type="ECO:0000256" key="20">
    <source>
        <dbReference type="ARBA" id="ARBA00023136"/>
    </source>
</evidence>
<keyword evidence="16" id="KW-0112">Calmodulin-binding</keyword>
<keyword evidence="13" id="KW-0732">Signal</keyword>
<dbReference type="PANTHER" id="PTHR11252:SF0">
    <property type="entry name" value="POLYRIBONUCLEOTIDE NUCLEOTIDYLTRANSFERASE 1, MITOCHONDRIAL"/>
    <property type="match status" value="1"/>
</dbReference>
<dbReference type="PROSITE" id="PS50084">
    <property type="entry name" value="KH_TYPE_1"/>
    <property type="match status" value="1"/>
</dbReference>
<dbReference type="InterPro" id="IPR003029">
    <property type="entry name" value="S1_domain"/>
</dbReference>
<dbReference type="InterPro" id="IPR027408">
    <property type="entry name" value="PNPase/RNase_PH_dom_sf"/>
</dbReference>
<evidence type="ECO:0000256" key="26">
    <source>
        <dbReference type="SAM" id="MobiDB-lite"/>
    </source>
</evidence>
<dbReference type="Gene3D" id="2.40.50.140">
    <property type="entry name" value="Nucleic acid-binding proteins"/>
    <property type="match status" value="1"/>
</dbReference>
<feature type="transmembrane region" description="Helical" evidence="27">
    <location>
        <begin position="1478"/>
        <end position="1502"/>
    </location>
</feature>
<dbReference type="SUPFAM" id="SSF141072">
    <property type="entry name" value="CalX-like"/>
    <property type="match status" value="2"/>
</dbReference>
<dbReference type="Pfam" id="PF03726">
    <property type="entry name" value="PNPase"/>
    <property type="match status" value="1"/>
</dbReference>
<dbReference type="GO" id="GO:0000958">
    <property type="term" value="P:mitochondrial mRNA catabolic process"/>
    <property type="evidence" value="ECO:0007669"/>
    <property type="project" value="TreeGrafter"/>
</dbReference>
<dbReference type="SUPFAM" id="SSF46915">
    <property type="entry name" value="Polynucleotide phosphorylase/guanosine pentaphosphate synthase (PNPase/GPSI), domain 3"/>
    <property type="match status" value="1"/>
</dbReference>
<keyword evidence="6" id="KW-1003">Cell membrane</keyword>
<keyword evidence="21" id="KW-0325">Glycoprotein</keyword>
<evidence type="ECO:0000256" key="18">
    <source>
        <dbReference type="ARBA" id="ARBA00022989"/>
    </source>
</evidence>
<reference evidence="29" key="2">
    <citation type="submission" date="2021-08" db="EMBL/GenBank/DDBJ databases">
        <authorList>
            <person name="Eriksson T."/>
        </authorList>
    </citation>
    <scope>NUCLEOTIDE SEQUENCE</scope>
    <source>
        <strain evidence="29">Stoneville</strain>
        <tissue evidence="29">Whole head</tissue>
    </source>
</reference>
<evidence type="ECO:0000256" key="24">
    <source>
        <dbReference type="ARBA" id="ARBA00033667"/>
    </source>
</evidence>
<keyword evidence="19" id="KW-0915">Sodium</keyword>
<evidence type="ECO:0000256" key="23">
    <source>
        <dbReference type="ARBA" id="ARBA00031451"/>
    </source>
</evidence>
<dbReference type="NCBIfam" id="TIGR00845">
    <property type="entry name" value="caca"/>
    <property type="match status" value="1"/>
</dbReference>
<dbReference type="SMART" id="SM00322">
    <property type="entry name" value="KH"/>
    <property type="match status" value="1"/>
</dbReference>
<comment type="caution">
    <text evidence="29">The sequence shown here is derived from an EMBL/GenBank/DDBJ whole genome shotgun (WGS) entry which is preliminary data.</text>
</comment>
<dbReference type="GO" id="GO:0005432">
    <property type="term" value="F:calcium:sodium antiporter activity"/>
    <property type="evidence" value="ECO:0007669"/>
    <property type="project" value="InterPro"/>
</dbReference>
<keyword evidence="17 25" id="KW-0694">RNA-binding</keyword>
<dbReference type="GO" id="GO:0005516">
    <property type="term" value="F:calmodulin binding"/>
    <property type="evidence" value="ECO:0007669"/>
    <property type="project" value="UniProtKB-KW"/>
</dbReference>
<dbReference type="Pfam" id="PF03160">
    <property type="entry name" value="Calx-beta"/>
    <property type="match status" value="1"/>
</dbReference>
<dbReference type="Gene3D" id="3.30.1370.10">
    <property type="entry name" value="K Homology domain, type 1"/>
    <property type="match status" value="1"/>
</dbReference>
<dbReference type="InterPro" id="IPR012162">
    <property type="entry name" value="PNPase"/>
</dbReference>
<dbReference type="InterPro" id="IPR012340">
    <property type="entry name" value="NA-bd_OB-fold"/>
</dbReference>
<keyword evidence="12" id="KW-0479">Metal-binding</keyword>
<evidence type="ECO:0000256" key="17">
    <source>
        <dbReference type="ARBA" id="ARBA00022884"/>
    </source>
</evidence>
<evidence type="ECO:0000256" key="21">
    <source>
        <dbReference type="ARBA" id="ARBA00023180"/>
    </source>
</evidence>
<dbReference type="GO" id="GO:0000965">
    <property type="term" value="P:mitochondrial RNA 3'-end processing"/>
    <property type="evidence" value="ECO:0007669"/>
    <property type="project" value="TreeGrafter"/>
</dbReference>
<accession>A0A8J6HKA8</accession>
<dbReference type="InterPro" id="IPR036456">
    <property type="entry name" value="PNPase_PH_RNA-bd_sf"/>
</dbReference>
<keyword evidence="5" id="KW-0050">Antiport</keyword>
<dbReference type="FunFam" id="2.40.50.140:FF:000113">
    <property type="entry name" value="polyribonucleotide nucleotidyltransferase 1, mitochondrial"/>
    <property type="match status" value="1"/>
</dbReference>
<dbReference type="Gene3D" id="1.20.1420.30">
    <property type="entry name" value="NCX, central ion-binding region"/>
    <property type="match status" value="1"/>
</dbReference>
<dbReference type="EMBL" id="JABDTM020021870">
    <property type="protein sequence ID" value="KAH0816214.1"/>
    <property type="molecule type" value="Genomic_DNA"/>
</dbReference>
<keyword evidence="18 27" id="KW-1133">Transmembrane helix</keyword>
<feature type="region of interest" description="Disordered" evidence="26">
    <location>
        <begin position="879"/>
        <end position="920"/>
    </location>
</feature>
<dbReference type="CDD" id="cd09033">
    <property type="entry name" value="KH-I_PNPT1"/>
    <property type="match status" value="1"/>
</dbReference>
<dbReference type="GO" id="GO:0046872">
    <property type="term" value="F:metal ion binding"/>
    <property type="evidence" value="ECO:0007669"/>
    <property type="project" value="UniProtKB-KW"/>
</dbReference>
<feature type="compositionally biased region" description="Polar residues" evidence="26">
    <location>
        <begin position="1862"/>
        <end position="1872"/>
    </location>
</feature>
<dbReference type="InterPro" id="IPR020568">
    <property type="entry name" value="Ribosomal_Su5_D2-typ_SF"/>
</dbReference>
<dbReference type="Pfam" id="PF16494">
    <property type="entry name" value="Na_Ca_ex_C"/>
    <property type="match status" value="1"/>
</dbReference>
<keyword evidence="15" id="KW-0106">Calcium</keyword>
<dbReference type="SUPFAM" id="SSF50249">
    <property type="entry name" value="Nucleic acid-binding proteins"/>
    <property type="match status" value="1"/>
</dbReference>
<evidence type="ECO:0000256" key="5">
    <source>
        <dbReference type="ARBA" id="ARBA00022449"/>
    </source>
</evidence>
<dbReference type="CDD" id="cd11363">
    <property type="entry name" value="RNase_PH_PNPase_1"/>
    <property type="match status" value="1"/>
</dbReference>
<keyword evidence="10 27" id="KW-0812">Transmembrane</keyword>
<feature type="transmembrane region" description="Helical" evidence="27">
    <location>
        <begin position="1508"/>
        <end position="1528"/>
    </location>
</feature>
<evidence type="ECO:0000256" key="6">
    <source>
        <dbReference type="ARBA" id="ARBA00022475"/>
    </source>
</evidence>
<feature type="compositionally biased region" description="Polar residues" evidence="26">
    <location>
        <begin position="1034"/>
        <end position="1044"/>
    </location>
</feature>
<evidence type="ECO:0000256" key="4">
    <source>
        <dbReference type="ARBA" id="ARBA00012416"/>
    </source>
</evidence>
<comment type="similarity">
    <text evidence="3">Belongs to the Ca(2+):cation antiporter (CaCA) (TC 2.A.19) family. SLC8 subfamily.</text>
</comment>
<dbReference type="InterPro" id="IPR004087">
    <property type="entry name" value="KH_dom"/>
</dbReference>
<feature type="domain" description="S1 motif" evidence="28">
    <location>
        <begin position="733"/>
        <end position="804"/>
    </location>
</feature>
<evidence type="ECO:0000256" key="16">
    <source>
        <dbReference type="ARBA" id="ARBA00022860"/>
    </source>
</evidence>
<evidence type="ECO:0000259" key="28">
    <source>
        <dbReference type="PROSITE" id="PS50126"/>
    </source>
</evidence>
<dbReference type="FunFam" id="3.30.1370.10:FF:000001">
    <property type="entry name" value="Polyribonucleotide nucleotidyltransferase"/>
    <property type="match status" value="1"/>
</dbReference>
<dbReference type="SMART" id="SM00237">
    <property type="entry name" value="Calx_beta"/>
    <property type="match status" value="2"/>
</dbReference>
<comment type="similarity">
    <text evidence="2">Belongs to the polyribonucleotide nucleotidyltransferase family.</text>
</comment>
<evidence type="ECO:0000256" key="3">
    <source>
        <dbReference type="ARBA" id="ARBA00007489"/>
    </source>
</evidence>
<evidence type="ECO:0000256" key="13">
    <source>
        <dbReference type="ARBA" id="ARBA00022729"/>
    </source>
</evidence>
<dbReference type="Pfam" id="PF03725">
    <property type="entry name" value="RNase_PH_C"/>
    <property type="match status" value="1"/>
</dbReference>
<keyword evidence="20 27" id="KW-0472">Membrane</keyword>
<evidence type="ECO:0000256" key="10">
    <source>
        <dbReference type="ARBA" id="ARBA00022692"/>
    </source>
</evidence>
<feature type="region of interest" description="Disordered" evidence="26">
    <location>
        <begin position="1034"/>
        <end position="1093"/>
    </location>
</feature>
<keyword evidence="8" id="KW-0109">Calcium transport</keyword>
<dbReference type="PROSITE" id="PS50126">
    <property type="entry name" value="S1"/>
    <property type="match status" value="1"/>
</dbReference>
<dbReference type="CDD" id="cd11364">
    <property type="entry name" value="RNase_PH_PNPase_2"/>
    <property type="match status" value="1"/>
</dbReference>
<dbReference type="Gene3D" id="2.60.40.2030">
    <property type="match status" value="2"/>
</dbReference>
<organism evidence="29 30">
    <name type="scientific">Tenebrio molitor</name>
    <name type="common">Yellow mealworm beetle</name>
    <dbReference type="NCBI Taxonomy" id="7067"/>
    <lineage>
        <taxon>Eukaryota</taxon>
        <taxon>Metazoa</taxon>
        <taxon>Ecdysozoa</taxon>
        <taxon>Arthropoda</taxon>
        <taxon>Hexapoda</taxon>
        <taxon>Insecta</taxon>
        <taxon>Pterygota</taxon>
        <taxon>Neoptera</taxon>
        <taxon>Endopterygota</taxon>
        <taxon>Coleoptera</taxon>
        <taxon>Polyphaga</taxon>
        <taxon>Cucujiformia</taxon>
        <taxon>Tenebrionidae</taxon>
        <taxon>Tenebrio</taxon>
    </lineage>
</organism>
<dbReference type="Gene3D" id="1.10.10.400">
    <property type="entry name" value="Polyribonucleotide nucleotidyltransferase, RNA-binding domain"/>
    <property type="match status" value="1"/>
</dbReference>
<keyword evidence="22" id="KW-0739">Sodium transport</keyword>
<dbReference type="GO" id="GO:0004654">
    <property type="term" value="F:polyribonucleotide nucleotidyltransferase activity"/>
    <property type="evidence" value="ECO:0007669"/>
    <property type="project" value="UniProtKB-EC"/>
</dbReference>
<keyword evidence="14" id="KW-0677">Repeat</keyword>